<dbReference type="SUPFAM" id="SSF53383">
    <property type="entry name" value="PLP-dependent transferases"/>
    <property type="match status" value="1"/>
</dbReference>
<dbReference type="Proteomes" id="UP000471152">
    <property type="component" value="Unassembled WGS sequence"/>
</dbReference>
<dbReference type="Pfam" id="PF00155">
    <property type="entry name" value="Aminotran_1_2"/>
    <property type="match status" value="1"/>
</dbReference>
<evidence type="ECO:0000256" key="3">
    <source>
        <dbReference type="ARBA" id="ARBA00023015"/>
    </source>
</evidence>
<dbReference type="GO" id="GO:0003700">
    <property type="term" value="F:DNA-binding transcription factor activity"/>
    <property type="evidence" value="ECO:0007669"/>
    <property type="project" value="InterPro"/>
</dbReference>
<sequence>MGTDRLAELLDPWLGEGPAYGAVAAGIRGLALDGRLALGSRVPSERSLAAALRLSRTTVTAAYDVLRAEGYLVSAGGAGSRVTLPASAPVRPDADPGEPAVVRDLTVAATPAPAQLVAAVAQAAADLRPLLSGHGLHPYGLPALRSAVAGHLTRRGLPTVPEQVMVTNGALAGWDLLLRTVTTPGQRVLVEQPTYPAALDAVAAAHLRAVPLPVTAEGWELPTGAADVALLTPDGQNPTGLLADDRQRRALLAAVDAPVVAADETFTDLVLDGQPATPLAVLDRRVVTLGSMSKAFWSGLRVGWVRADPPLLARLAQARGTVDLSSPVLEQLVAVRLLAVADEVVADRVAWLTASRDALLAALADQLPDWRVTRPRAGAMLWVQLPGGSSTRLAGHALDLGLRLTPGPRFTVDGTADRWLRLPLSVPPEAVGALVAVLREAWTRTAAGTVSGRTVPRWTA</sequence>
<evidence type="ECO:0000313" key="7">
    <source>
        <dbReference type="EMBL" id="NEN51135.1"/>
    </source>
</evidence>
<dbReference type="PANTHER" id="PTHR46577">
    <property type="entry name" value="HTH-TYPE TRANSCRIPTIONAL REGULATORY PROTEIN GABR"/>
    <property type="match status" value="1"/>
</dbReference>
<dbReference type="RefSeq" id="WP_163610831.1">
    <property type="nucleotide sequence ID" value="NZ_JAAGWB010000020.1"/>
</dbReference>
<keyword evidence="4" id="KW-0238">DNA-binding</keyword>
<evidence type="ECO:0000259" key="6">
    <source>
        <dbReference type="PROSITE" id="PS50949"/>
    </source>
</evidence>
<dbReference type="PRINTS" id="PR00035">
    <property type="entry name" value="HTHGNTR"/>
</dbReference>
<dbReference type="InterPro" id="IPR000524">
    <property type="entry name" value="Tscrpt_reg_HTH_GntR"/>
</dbReference>
<name>A0A6P0H730_9ACTN</name>
<comment type="caution">
    <text evidence="7">The sequence shown here is derived from an EMBL/GenBank/DDBJ whole genome shotgun (WGS) entry which is preliminary data.</text>
</comment>
<evidence type="ECO:0000256" key="1">
    <source>
        <dbReference type="ARBA" id="ARBA00005384"/>
    </source>
</evidence>
<dbReference type="CDD" id="cd00609">
    <property type="entry name" value="AAT_like"/>
    <property type="match status" value="1"/>
</dbReference>
<dbReference type="InterPro" id="IPR015424">
    <property type="entry name" value="PyrdxlP-dep_Trfase"/>
</dbReference>
<dbReference type="InterPro" id="IPR004839">
    <property type="entry name" value="Aminotransferase_I/II_large"/>
</dbReference>
<dbReference type="Pfam" id="PF00392">
    <property type="entry name" value="GntR"/>
    <property type="match status" value="1"/>
</dbReference>
<dbReference type="SMART" id="SM00345">
    <property type="entry name" value="HTH_GNTR"/>
    <property type="match status" value="1"/>
</dbReference>
<keyword evidence="3" id="KW-0805">Transcription regulation</keyword>
<dbReference type="Gene3D" id="3.40.640.10">
    <property type="entry name" value="Type I PLP-dependent aspartate aminotransferase-like (Major domain)"/>
    <property type="match status" value="1"/>
</dbReference>
<evidence type="ECO:0000256" key="2">
    <source>
        <dbReference type="ARBA" id="ARBA00022898"/>
    </source>
</evidence>
<dbReference type="PANTHER" id="PTHR46577:SF1">
    <property type="entry name" value="HTH-TYPE TRANSCRIPTIONAL REGULATORY PROTEIN GABR"/>
    <property type="match status" value="1"/>
</dbReference>
<keyword evidence="5" id="KW-0804">Transcription</keyword>
<evidence type="ECO:0000313" key="8">
    <source>
        <dbReference type="Proteomes" id="UP000471152"/>
    </source>
</evidence>
<organism evidence="7 8">
    <name type="scientific">Modestobacter muralis</name>
    <dbReference type="NCBI Taxonomy" id="1608614"/>
    <lineage>
        <taxon>Bacteria</taxon>
        <taxon>Bacillati</taxon>
        <taxon>Actinomycetota</taxon>
        <taxon>Actinomycetes</taxon>
        <taxon>Geodermatophilales</taxon>
        <taxon>Geodermatophilaceae</taxon>
        <taxon>Modestobacter</taxon>
    </lineage>
</organism>
<dbReference type="GO" id="GO:0030170">
    <property type="term" value="F:pyridoxal phosphate binding"/>
    <property type="evidence" value="ECO:0007669"/>
    <property type="project" value="InterPro"/>
</dbReference>
<accession>A0A6P0H730</accession>
<proteinExistence type="inferred from homology"/>
<evidence type="ECO:0000256" key="5">
    <source>
        <dbReference type="ARBA" id="ARBA00023163"/>
    </source>
</evidence>
<comment type="similarity">
    <text evidence="1">In the C-terminal section; belongs to the class-I pyridoxal-phosphate-dependent aminotransferase family.</text>
</comment>
<dbReference type="SUPFAM" id="SSF46785">
    <property type="entry name" value="Winged helix' DNA-binding domain"/>
    <property type="match status" value="1"/>
</dbReference>
<dbReference type="CDD" id="cd07377">
    <property type="entry name" value="WHTH_GntR"/>
    <property type="match status" value="1"/>
</dbReference>
<dbReference type="EMBL" id="JAAGWB010000020">
    <property type="protein sequence ID" value="NEN51135.1"/>
    <property type="molecule type" value="Genomic_DNA"/>
</dbReference>
<dbReference type="Gene3D" id="1.10.10.10">
    <property type="entry name" value="Winged helix-like DNA-binding domain superfamily/Winged helix DNA-binding domain"/>
    <property type="match status" value="1"/>
</dbReference>
<dbReference type="GO" id="GO:0003677">
    <property type="term" value="F:DNA binding"/>
    <property type="evidence" value="ECO:0007669"/>
    <property type="project" value="UniProtKB-KW"/>
</dbReference>
<dbReference type="InterPro" id="IPR051446">
    <property type="entry name" value="HTH_trans_reg/aminotransferase"/>
</dbReference>
<dbReference type="PROSITE" id="PS50949">
    <property type="entry name" value="HTH_GNTR"/>
    <property type="match status" value="1"/>
</dbReference>
<dbReference type="InterPro" id="IPR036390">
    <property type="entry name" value="WH_DNA-bd_sf"/>
</dbReference>
<dbReference type="InterPro" id="IPR015421">
    <property type="entry name" value="PyrdxlP-dep_Trfase_major"/>
</dbReference>
<feature type="domain" description="HTH gntR-type" evidence="6">
    <location>
        <begin position="17"/>
        <end position="85"/>
    </location>
</feature>
<evidence type="ECO:0000256" key="4">
    <source>
        <dbReference type="ARBA" id="ARBA00023125"/>
    </source>
</evidence>
<gene>
    <name evidence="7" type="ORF">G3R41_09320</name>
</gene>
<keyword evidence="7" id="KW-0808">Transferase</keyword>
<dbReference type="InterPro" id="IPR036388">
    <property type="entry name" value="WH-like_DNA-bd_sf"/>
</dbReference>
<dbReference type="GO" id="GO:0008483">
    <property type="term" value="F:transaminase activity"/>
    <property type="evidence" value="ECO:0007669"/>
    <property type="project" value="UniProtKB-KW"/>
</dbReference>
<keyword evidence="7" id="KW-0032">Aminotransferase</keyword>
<keyword evidence="2" id="KW-0663">Pyridoxal phosphate</keyword>
<reference evidence="7 8" key="1">
    <citation type="submission" date="2020-02" db="EMBL/GenBank/DDBJ databases">
        <title>The WGS of Modestobacter muralis DSM 100205.</title>
        <authorList>
            <person name="Jiang Z."/>
        </authorList>
    </citation>
    <scope>NUCLEOTIDE SEQUENCE [LARGE SCALE GENOMIC DNA]</scope>
    <source>
        <strain evidence="7 8">DSM 100205</strain>
    </source>
</reference>
<protein>
    <submittedName>
        <fullName evidence="7">PLP-dependent aminotransferase family protein</fullName>
    </submittedName>
</protein>
<dbReference type="AlphaFoldDB" id="A0A6P0H730"/>